<dbReference type="AlphaFoldDB" id="A0A9Y1BJY0"/>
<evidence type="ECO:0000313" key="1">
    <source>
        <dbReference type="EMBL" id="UJG40403.1"/>
    </source>
</evidence>
<organism evidence="1">
    <name type="scientific">Candidatus Heimdallarchaeum aukensis</name>
    <dbReference type="NCBI Taxonomy" id="2876573"/>
    <lineage>
        <taxon>Archaea</taxon>
        <taxon>Promethearchaeati</taxon>
        <taxon>Candidatus Heimdallarchaeota</taxon>
        <taxon>Candidatus Heimdallarchaeia (ex Rinke et al. 2021) (nom. nud.)</taxon>
        <taxon>Candidatus Heimdallarchaeales</taxon>
        <taxon>Candidatus Heimdallarchaeaceae</taxon>
        <taxon>Candidatus Heimdallarchaeum</taxon>
    </lineage>
</organism>
<accession>A0A9Y1BJY0</accession>
<protein>
    <submittedName>
        <fullName evidence="1">Uncharacterized protein</fullName>
    </submittedName>
</protein>
<name>A0A9Y1BJY0_9ARCH</name>
<dbReference type="Proteomes" id="UP001201020">
    <property type="component" value="Chromosome"/>
</dbReference>
<reference evidence="1" key="1">
    <citation type="journal article" date="2022" name="Nat. Microbiol.">
        <title>Unique mobile elements and scalable gene flow at the prokaryote-eukaryote boundary revealed by circularized Asgard archaea genomes.</title>
        <authorList>
            <person name="Wu F."/>
            <person name="Speth D.R."/>
            <person name="Philosof A."/>
            <person name="Cremiere A."/>
            <person name="Narayanan A."/>
            <person name="Barco R.A."/>
            <person name="Connon S.A."/>
            <person name="Amend J.P."/>
            <person name="Antoshechkin I.A."/>
            <person name="Orphan V.J."/>
        </authorList>
    </citation>
    <scope>NUCLEOTIDE SEQUENCE</scope>
    <source>
        <strain evidence="1">PM71</strain>
    </source>
</reference>
<gene>
    <name evidence="1" type="ORF">K9W45_11245</name>
</gene>
<dbReference type="EMBL" id="CP084166">
    <property type="protein sequence ID" value="UJG40403.1"/>
    <property type="molecule type" value="Genomic_DNA"/>
</dbReference>
<proteinExistence type="predicted"/>
<sequence>MKMFIPPQIYNPLKFILEDTEFSRTDDIKQSNCILITYSLIEDYKKEITSNRIGIIIALSKIDIEHFCKTIKSCEVTLDSIKFENQREILKVGNVGIEAKDKTIKFQKHIIAIIRDNFIYCLPYFTEYHRKLETELIKNIFKEIFKNITVSEAAFPKFSKRVWDGIQRSLTFLMSFGESISLSDFYRLAEIDEISEWMEIFIEKGILEIKDEKIGCATDFNDRLHQLRLKWPELDNKLKECEDNG</sequence>